<accession>A0AC34F877</accession>
<organism evidence="1 2">
    <name type="scientific">Panagrolaimus sp. ES5</name>
    <dbReference type="NCBI Taxonomy" id="591445"/>
    <lineage>
        <taxon>Eukaryota</taxon>
        <taxon>Metazoa</taxon>
        <taxon>Ecdysozoa</taxon>
        <taxon>Nematoda</taxon>
        <taxon>Chromadorea</taxon>
        <taxon>Rhabditida</taxon>
        <taxon>Tylenchina</taxon>
        <taxon>Panagrolaimomorpha</taxon>
        <taxon>Panagrolaimoidea</taxon>
        <taxon>Panagrolaimidae</taxon>
        <taxon>Panagrolaimus</taxon>
    </lineage>
</organism>
<reference evidence="2" key="1">
    <citation type="submission" date="2022-11" db="UniProtKB">
        <authorList>
            <consortium name="WormBaseParasite"/>
        </authorList>
    </citation>
    <scope>IDENTIFICATION</scope>
</reference>
<evidence type="ECO:0000313" key="2">
    <source>
        <dbReference type="WBParaSite" id="ES5_v2.g13461.t1"/>
    </source>
</evidence>
<dbReference type="Proteomes" id="UP000887579">
    <property type="component" value="Unplaced"/>
</dbReference>
<protein>
    <submittedName>
        <fullName evidence="2">Uncharacterized protein</fullName>
    </submittedName>
</protein>
<sequence length="494" mass="56629">MDIFSNFSVIVNEENRYLACIEGSGNQALTCSIIDGKDNKIISSFPITNVLQFIYSIPTFFTKSFKNVVLEVFNYCSFAPYQNNHEFCQALKSQFIQAQVHAHFLTNQEWIIARILVEKRYISNNNNIISIIMVDELLGVVTDYIFTRNGYRQLAFHEFSVTVLENIKEEILQKNPKAVFLIETKSNTVADMERKYSEFKAAENLANIKSILSKSAPTVIYAKESEVTNESMIKTLKQIIDKSCIQCKFVPHSFKEYILRIKSDGSPILSIESMRRLPLKMSKIVDKFVDEITVTSGDPNFKPLTLYSCQPSTMAHRHEIILEVDKENFVSCEVKSIILEKIKCLPLMLSKTTTKVPVIGFLQNLSFICIRKNSKADFEFLQSWNDIIKLMSLPPKMLKTYKSANFKITKDDENPVLVEFDNSDGEKHAASPVFLLALMLKEHFKAIKEEIGKKPKKVEFILFDDFKDTVENCVEAQIKEACEMLRVSCCFIKV</sequence>
<name>A0AC34F877_9BILA</name>
<dbReference type="WBParaSite" id="ES5_v2.g13461.t1">
    <property type="protein sequence ID" value="ES5_v2.g13461.t1"/>
    <property type="gene ID" value="ES5_v2.g13461"/>
</dbReference>
<evidence type="ECO:0000313" key="1">
    <source>
        <dbReference type="Proteomes" id="UP000887579"/>
    </source>
</evidence>
<proteinExistence type="predicted"/>